<gene>
    <name evidence="9" type="ORF">TrRE_jg9777</name>
</gene>
<dbReference type="Proteomes" id="UP001165082">
    <property type="component" value="Unassembled WGS sequence"/>
</dbReference>
<proteinExistence type="inferred from homology"/>
<keyword evidence="8" id="KW-0472">Membrane</keyword>
<organism evidence="9 10">
    <name type="scientific">Triparma retinervis</name>
    <dbReference type="NCBI Taxonomy" id="2557542"/>
    <lineage>
        <taxon>Eukaryota</taxon>
        <taxon>Sar</taxon>
        <taxon>Stramenopiles</taxon>
        <taxon>Ochrophyta</taxon>
        <taxon>Bolidophyceae</taxon>
        <taxon>Parmales</taxon>
        <taxon>Triparmaceae</taxon>
        <taxon>Triparma</taxon>
    </lineage>
</organism>
<comment type="similarity">
    <text evidence="2">Belongs to the sideroflexin family.</text>
</comment>
<dbReference type="PANTHER" id="PTHR11153:SF6">
    <property type="entry name" value="SIDEROFLEXIN-5"/>
    <property type="match status" value="1"/>
</dbReference>
<name>A0A9W6ZIV4_9STRA</name>
<keyword evidence="4" id="KW-0812">Transmembrane</keyword>
<keyword evidence="5" id="KW-0029">Amino-acid transport</keyword>
<evidence type="ECO:0000256" key="7">
    <source>
        <dbReference type="ARBA" id="ARBA00023128"/>
    </source>
</evidence>
<evidence type="ECO:0000256" key="8">
    <source>
        <dbReference type="ARBA" id="ARBA00023136"/>
    </source>
</evidence>
<evidence type="ECO:0000313" key="9">
    <source>
        <dbReference type="EMBL" id="GMH53041.1"/>
    </source>
</evidence>
<dbReference type="EMBL" id="BRXZ01004650">
    <property type="protein sequence ID" value="GMH53041.1"/>
    <property type="molecule type" value="Genomic_DNA"/>
</dbReference>
<dbReference type="OrthoDB" id="6608471at2759"/>
<dbReference type="InterPro" id="IPR004686">
    <property type="entry name" value="Mtc"/>
</dbReference>
<sequence>MTDVTLNTSSEQPSCPVFSLKGSYYDMTTYHGRFFQIMDQIDPRTLLLSADEISSAQRLLEEFERGDRSRSDSELWEAKKRVDAAVHPSLGEPIHPCLRMASFIPVNIPMVAGMLMMPSTSAQVFLQWANQSYNSGLNYANRSGAAVSGSDLFMNYGLAVGTAMGLAAALKRSASVGPPIMRRLGASPWAIPYISVASAGAANIYFSRRNELAGGVPVCTEGGVEVGLSQEAARQGIVQTVVSRGLGLPLPVLVLPPLLVSAVRRIPGLGDPRLKIPLELGAVTLCVCGALPASLAAFPSKLELRAETLEPRFRNLKDEKGEPVKVLYSFKGL</sequence>
<evidence type="ECO:0000256" key="6">
    <source>
        <dbReference type="ARBA" id="ARBA00022989"/>
    </source>
</evidence>
<evidence type="ECO:0000256" key="5">
    <source>
        <dbReference type="ARBA" id="ARBA00022970"/>
    </source>
</evidence>
<keyword evidence="10" id="KW-1185">Reference proteome</keyword>
<keyword evidence="7" id="KW-0496">Mitochondrion</keyword>
<dbReference type="AlphaFoldDB" id="A0A9W6ZIV4"/>
<evidence type="ECO:0000256" key="2">
    <source>
        <dbReference type="ARBA" id="ARBA00005974"/>
    </source>
</evidence>
<dbReference type="GO" id="GO:0015075">
    <property type="term" value="F:monoatomic ion transmembrane transporter activity"/>
    <property type="evidence" value="ECO:0007669"/>
    <property type="project" value="InterPro"/>
</dbReference>
<keyword evidence="3" id="KW-0813">Transport</keyword>
<evidence type="ECO:0000313" key="10">
    <source>
        <dbReference type="Proteomes" id="UP001165082"/>
    </source>
</evidence>
<keyword evidence="6" id="KW-1133">Transmembrane helix</keyword>
<dbReference type="Pfam" id="PF03820">
    <property type="entry name" value="SFXNs"/>
    <property type="match status" value="1"/>
</dbReference>
<dbReference type="PANTHER" id="PTHR11153">
    <property type="entry name" value="SIDEROFLEXIN"/>
    <property type="match status" value="1"/>
</dbReference>
<reference evidence="9" key="1">
    <citation type="submission" date="2022-07" db="EMBL/GenBank/DDBJ databases">
        <title>Genome analysis of Parmales, a sister group of diatoms, reveals the evolutionary specialization of diatoms from phago-mixotrophs to photoautotrophs.</title>
        <authorList>
            <person name="Ban H."/>
            <person name="Sato S."/>
            <person name="Yoshikawa S."/>
            <person name="Kazumasa Y."/>
            <person name="Nakamura Y."/>
            <person name="Ichinomiya M."/>
            <person name="Saitoh K."/>
            <person name="Sato N."/>
            <person name="Blanc-Mathieu R."/>
            <person name="Endo H."/>
            <person name="Kuwata A."/>
            <person name="Ogata H."/>
        </authorList>
    </citation>
    <scope>NUCLEOTIDE SEQUENCE</scope>
</reference>
<evidence type="ECO:0000256" key="3">
    <source>
        <dbReference type="ARBA" id="ARBA00022448"/>
    </source>
</evidence>
<dbReference type="GO" id="GO:1990542">
    <property type="term" value="P:mitochondrial transmembrane transport"/>
    <property type="evidence" value="ECO:0007669"/>
    <property type="project" value="TreeGrafter"/>
</dbReference>
<protein>
    <recommendedName>
        <fullName evidence="11">Sidoreflexin</fullName>
    </recommendedName>
</protein>
<dbReference type="GO" id="GO:0006865">
    <property type="term" value="P:amino acid transport"/>
    <property type="evidence" value="ECO:0007669"/>
    <property type="project" value="UniProtKB-KW"/>
</dbReference>
<accession>A0A9W6ZIV4</accession>
<evidence type="ECO:0008006" key="11">
    <source>
        <dbReference type="Google" id="ProtNLM"/>
    </source>
</evidence>
<dbReference type="GO" id="GO:0005743">
    <property type="term" value="C:mitochondrial inner membrane"/>
    <property type="evidence" value="ECO:0007669"/>
    <property type="project" value="TreeGrafter"/>
</dbReference>
<evidence type="ECO:0000256" key="4">
    <source>
        <dbReference type="ARBA" id="ARBA00022692"/>
    </source>
</evidence>
<comment type="caution">
    <text evidence="9">The sequence shown here is derived from an EMBL/GenBank/DDBJ whole genome shotgun (WGS) entry which is preliminary data.</text>
</comment>
<evidence type="ECO:0000256" key="1">
    <source>
        <dbReference type="ARBA" id="ARBA00004225"/>
    </source>
</evidence>
<comment type="subcellular location">
    <subcellularLocation>
        <location evidence="1">Mitochondrion membrane</location>
        <topology evidence="1">Multi-pass membrane protein</topology>
    </subcellularLocation>
</comment>